<keyword evidence="3 5" id="KW-1015">Disulfide bond</keyword>
<keyword evidence="8" id="KW-1185">Reference proteome</keyword>
<dbReference type="InterPro" id="IPR002172">
    <property type="entry name" value="LDrepeatLR_classA_rpt"/>
</dbReference>
<proteinExistence type="predicted"/>
<evidence type="ECO:0000256" key="1">
    <source>
        <dbReference type="ARBA" id="ARBA00022729"/>
    </source>
</evidence>
<dbReference type="SMART" id="SM00042">
    <property type="entry name" value="CUB"/>
    <property type="match status" value="1"/>
</dbReference>
<feature type="disulfide bond" evidence="5">
    <location>
        <begin position="15"/>
        <end position="30"/>
    </location>
</feature>
<feature type="disulfide bond" evidence="5">
    <location>
        <begin position="74"/>
        <end position="86"/>
    </location>
</feature>
<dbReference type="FunFam" id="4.10.400.10:FF:000034">
    <property type="entry name" value="Low-density lipoprotein receptor-related protein 2"/>
    <property type="match status" value="1"/>
</dbReference>
<feature type="disulfide bond" evidence="5">
    <location>
        <begin position="81"/>
        <end position="99"/>
    </location>
</feature>
<dbReference type="InterPro" id="IPR036055">
    <property type="entry name" value="LDL_receptor-like_sf"/>
</dbReference>
<dbReference type="PRINTS" id="PR00261">
    <property type="entry name" value="LDLRECEPTOR"/>
</dbReference>
<evidence type="ECO:0000256" key="3">
    <source>
        <dbReference type="ARBA" id="ARBA00023157"/>
    </source>
</evidence>
<feature type="non-terminal residue" evidence="7">
    <location>
        <position position="247"/>
    </location>
</feature>
<dbReference type="Gene3D" id="4.10.400.10">
    <property type="entry name" value="Low-density Lipoprotein Receptor"/>
    <property type="match status" value="3"/>
</dbReference>
<organism evidence="7 8">
    <name type="scientific">Meganyctiphanes norvegica</name>
    <name type="common">Northern krill</name>
    <name type="synonym">Thysanopoda norvegica</name>
    <dbReference type="NCBI Taxonomy" id="48144"/>
    <lineage>
        <taxon>Eukaryota</taxon>
        <taxon>Metazoa</taxon>
        <taxon>Ecdysozoa</taxon>
        <taxon>Arthropoda</taxon>
        <taxon>Crustacea</taxon>
        <taxon>Multicrustacea</taxon>
        <taxon>Malacostraca</taxon>
        <taxon>Eumalacostraca</taxon>
        <taxon>Eucarida</taxon>
        <taxon>Euphausiacea</taxon>
        <taxon>Euphausiidae</taxon>
        <taxon>Meganyctiphanes</taxon>
    </lineage>
</organism>
<evidence type="ECO:0000313" key="7">
    <source>
        <dbReference type="EMBL" id="CAL4064017.1"/>
    </source>
</evidence>
<evidence type="ECO:0000259" key="6">
    <source>
        <dbReference type="PROSITE" id="PS01180"/>
    </source>
</evidence>
<dbReference type="InterPro" id="IPR042333">
    <property type="entry name" value="LRAD2/Mig-13-like"/>
</dbReference>
<feature type="domain" description="CUB" evidence="6">
    <location>
        <begin position="116"/>
        <end position="224"/>
    </location>
</feature>
<dbReference type="Pfam" id="PF00431">
    <property type="entry name" value="CUB"/>
    <property type="match status" value="1"/>
</dbReference>
<dbReference type="SUPFAM" id="SSF57424">
    <property type="entry name" value="LDL receptor-like module"/>
    <property type="match status" value="3"/>
</dbReference>
<dbReference type="CDD" id="cd00112">
    <property type="entry name" value="LDLa"/>
    <property type="match status" value="3"/>
</dbReference>
<dbReference type="PROSITE" id="PS01180">
    <property type="entry name" value="CUB"/>
    <property type="match status" value="1"/>
</dbReference>
<dbReference type="PROSITE" id="PS50068">
    <property type="entry name" value="LDLRA_2"/>
    <property type="match status" value="3"/>
</dbReference>
<feature type="non-terminal residue" evidence="7">
    <location>
        <position position="1"/>
    </location>
</feature>
<dbReference type="InterPro" id="IPR035914">
    <property type="entry name" value="Sperma_CUB_dom_sf"/>
</dbReference>
<evidence type="ECO:0000313" key="8">
    <source>
        <dbReference type="Proteomes" id="UP001497623"/>
    </source>
</evidence>
<protein>
    <recommendedName>
        <fullName evidence="6">CUB domain-containing protein</fullName>
    </recommendedName>
</protein>
<keyword evidence="4" id="KW-0325">Glycoprotein</keyword>
<dbReference type="FunFam" id="4.10.400.10:FF:000004">
    <property type="entry name" value="Low-density lipoprotein receptor-related protein 1"/>
    <property type="match status" value="1"/>
</dbReference>
<dbReference type="Gene3D" id="2.60.120.290">
    <property type="entry name" value="Spermadhesin, CUB domain"/>
    <property type="match status" value="1"/>
</dbReference>
<feature type="disulfide bond" evidence="5">
    <location>
        <begin position="54"/>
        <end position="69"/>
    </location>
</feature>
<evidence type="ECO:0000256" key="5">
    <source>
        <dbReference type="PROSITE-ProRule" id="PRU00124"/>
    </source>
</evidence>
<dbReference type="Pfam" id="PF00057">
    <property type="entry name" value="Ldl_recept_a"/>
    <property type="match status" value="3"/>
</dbReference>
<keyword evidence="2" id="KW-0677">Repeat</keyword>
<dbReference type="SUPFAM" id="SSF49854">
    <property type="entry name" value="Spermadhesin, CUB domain"/>
    <property type="match status" value="1"/>
</dbReference>
<dbReference type="EMBL" id="CAXKWB010001322">
    <property type="protein sequence ID" value="CAL4064017.1"/>
    <property type="molecule type" value="Genomic_DNA"/>
</dbReference>
<name>A0AAV2PVA3_MEGNR</name>
<dbReference type="InterPro" id="IPR000859">
    <property type="entry name" value="CUB_dom"/>
</dbReference>
<dbReference type="PANTHER" id="PTHR24652:SF69">
    <property type="entry name" value="CUB DOMAIN-CONTAINING PROTEIN"/>
    <property type="match status" value="1"/>
</dbReference>
<dbReference type="Proteomes" id="UP001497623">
    <property type="component" value="Unassembled WGS sequence"/>
</dbReference>
<comment type="caution">
    <text evidence="5">Lacks conserved residue(s) required for the propagation of feature annotation.</text>
</comment>
<accession>A0AAV2PVA3</accession>
<dbReference type="InterPro" id="IPR023415">
    <property type="entry name" value="LDLR_class-A_CS"/>
</dbReference>
<evidence type="ECO:0000256" key="4">
    <source>
        <dbReference type="ARBA" id="ARBA00023180"/>
    </source>
</evidence>
<feature type="disulfide bond" evidence="5">
    <location>
        <begin position="42"/>
        <end position="60"/>
    </location>
</feature>
<dbReference type="PANTHER" id="PTHR24652">
    <property type="entry name" value="LOW-DENSITY LIPOPROTEIN RECEPTOR CLASS A DOMAIN-CONTAINING PROTEIN 2"/>
    <property type="match status" value="1"/>
</dbReference>
<gene>
    <name evidence="7" type="ORF">MNOR_LOCUS3769</name>
</gene>
<feature type="disulfide bond" evidence="5">
    <location>
        <begin position="3"/>
        <end position="21"/>
    </location>
</feature>
<dbReference type="SMART" id="SM00192">
    <property type="entry name" value="LDLa"/>
    <property type="match status" value="3"/>
</dbReference>
<dbReference type="PROSITE" id="PS01209">
    <property type="entry name" value="LDLRA_1"/>
    <property type="match status" value="1"/>
</dbReference>
<keyword evidence="1" id="KW-0732">Signal</keyword>
<dbReference type="CDD" id="cd00041">
    <property type="entry name" value="CUB"/>
    <property type="match status" value="1"/>
</dbReference>
<sequence>FQCTNGKCIQNTLMCDSEDNCGDNSDETGCGNVTCGSDHFQCTTGICIKNAWRCDTQDDCGDNSDETGCGNVTCGSDYFQCTNGRCIPIHWMCDRENDCGDNLDETEFCTKTTGNCGGEYNSSSGMIRYPQGGGLYQNWENCTWIIKATGVDAITISFDSFGTESCCDFLTIRDGDSIDYDVLNELSGDNVPPSVKATTNSAHLVFTSDGSGIGTGFELHWEHRAKGVVSPQQVTGNVGELQVVECR</sequence>
<feature type="disulfide bond" evidence="5">
    <location>
        <begin position="35"/>
        <end position="47"/>
    </location>
</feature>
<evidence type="ECO:0000256" key="2">
    <source>
        <dbReference type="ARBA" id="ARBA00022737"/>
    </source>
</evidence>
<comment type="caution">
    <text evidence="7">The sequence shown here is derived from an EMBL/GenBank/DDBJ whole genome shotgun (WGS) entry which is preliminary data.</text>
</comment>
<dbReference type="AlphaFoldDB" id="A0AAV2PVA3"/>
<reference evidence="7 8" key="1">
    <citation type="submission" date="2024-05" db="EMBL/GenBank/DDBJ databases">
        <authorList>
            <person name="Wallberg A."/>
        </authorList>
    </citation>
    <scope>NUCLEOTIDE SEQUENCE [LARGE SCALE GENOMIC DNA]</scope>
</reference>